<organism evidence="8 9">
    <name type="scientific">Clostridium boliviensis</name>
    <dbReference type="NCBI Taxonomy" id="318465"/>
    <lineage>
        <taxon>Bacteria</taxon>
        <taxon>Bacillati</taxon>
        <taxon>Bacillota</taxon>
        <taxon>Clostridia</taxon>
        <taxon>Eubacteriales</taxon>
        <taxon>Clostridiaceae</taxon>
        <taxon>Clostridium</taxon>
    </lineage>
</organism>
<evidence type="ECO:0000256" key="1">
    <source>
        <dbReference type="ARBA" id="ARBA00004496"/>
    </source>
</evidence>
<name>A0ABU4GQ15_9CLOT</name>
<evidence type="ECO:0000256" key="6">
    <source>
        <dbReference type="ARBA" id="ARBA00031828"/>
    </source>
</evidence>
<keyword evidence="3" id="KW-0479">Metal-binding</keyword>
<dbReference type="InterPro" id="IPR023214">
    <property type="entry name" value="HAD_sf"/>
</dbReference>
<comment type="caution">
    <text evidence="8">The sequence shown here is derived from an EMBL/GenBank/DDBJ whole genome shotgun (WGS) entry which is preliminary data.</text>
</comment>
<keyword evidence="4 7" id="KW-0378">Hydrolase</keyword>
<comment type="similarity">
    <text evidence="7">Belongs to the gmhB family.</text>
</comment>
<keyword evidence="9" id="KW-1185">Reference proteome</keyword>
<evidence type="ECO:0000256" key="5">
    <source>
        <dbReference type="ARBA" id="ARBA00023277"/>
    </source>
</evidence>
<accession>A0ABU4GQ15</accession>
<dbReference type="PANTHER" id="PTHR42891">
    <property type="entry name" value="D-GLYCERO-BETA-D-MANNO-HEPTOSE-1,7-BISPHOSPHATE 7-PHOSPHATASE"/>
    <property type="match status" value="1"/>
</dbReference>
<evidence type="ECO:0000256" key="2">
    <source>
        <dbReference type="ARBA" id="ARBA00022490"/>
    </source>
</evidence>
<reference evidence="8 9" key="1">
    <citation type="submission" date="2023-10" db="EMBL/GenBank/DDBJ databases">
        <title>A novel Glycoside Hydrolase 43-Like Enzyme from Clostrdium boliviensis is an Endo-xylanase, and a Candidate for Xylooligosaccharides Production from Different Xylan Substrates.</title>
        <authorList>
            <person name="Alvarez M.T."/>
            <person name="Rocabado-Villegas L.R."/>
            <person name="Salas-Veizaga D.M."/>
            <person name="Linares-Pasten J.A."/>
            <person name="Gudmundsdottir E.E."/>
            <person name="Hreggvidsson G.O."/>
            <person name="Adlercreutz P."/>
            <person name="Nordberg Karlsson E."/>
        </authorList>
    </citation>
    <scope>NUCLEOTIDE SEQUENCE [LARGE SCALE GENOMIC DNA]</scope>
    <source>
        <strain evidence="8 9">E-1</strain>
    </source>
</reference>
<dbReference type="EMBL" id="JAWONS010000280">
    <property type="protein sequence ID" value="MDW2799696.1"/>
    <property type="molecule type" value="Genomic_DNA"/>
</dbReference>
<gene>
    <name evidence="8" type="primary">gmhB</name>
    <name evidence="8" type="ORF">RZO55_19155</name>
</gene>
<keyword evidence="5 7" id="KW-0119">Carbohydrate metabolism</keyword>
<protein>
    <recommendedName>
        <fullName evidence="6 7">D,D-heptose 1,7-bisphosphate phosphatase</fullName>
        <ecNumber evidence="7">3.1.3.-</ecNumber>
    </recommendedName>
</protein>
<dbReference type="InterPro" id="IPR036412">
    <property type="entry name" value="HAD-like_sf"/>
</dbReference>
<dbReference type="EC" id="3.1.3.-" evidence="7"/>
<dbReference type="NCBIfam" id="TIGR01662">
    <property type="entry name" value="HAD-SF-IIIA"/>
    <property type="match status" value="1"/>
</dbReference>
<evidence type="ECO:0000256" key="3">
    <source>
        <dbReference type="ARBA" id="ARBA00022723"/>
    </source>
</evidence>
<dbReference type="CDD" id="cd07503">
    <property type="entry name" value="HAD_HisB-N"/>
    <property type="match status" value="1"/>
</dbReference>
<dbReference type="PANTHER" id="PTHR42891:SF1">
    <property type="entry name" value="D-GLYCERO-BETA-D-MANNO-HEPTOSE-1,7-BISPHOSPHATE 7-PHOSPHATASE"/>
    <property type="match status" value="1"/>
</dbReference>
<dbReference type="Proteomes" id="UP001276854">
    <property type="component" value="Unassembled WGS sequence"/>
</dbReference>
<proteinExistence type="inferred from homology"/>
<dbReference type="InterPro" id="IPR004446">
    <property type="entry name" value="Heptose_bisP_phosphatase"/>
</dbReference>
<sequence>MDKIVFLDRDGTINQEVEYLHKPSDLVILPGVPDALKRLKEQGFRLVVVTNQAGVARGYYSEADVVRLHEYMNQLLSQSGAEIDHFFYCPHHPVHGLGAYKQSCHCRKPDIGMFEMAESCYQVDKCHSYMIGDKLLDTEAGHRYGVSSVLVGTGYGKELYSGLTEEEKQEAFDAYAKDLTAAAEWIINREGV</sequence>
<evidence type="ECO:0000313" key="8">
    <source>
        <dbReference type="EMBL" id="MDW2799696.1"/>
    </source>
</evidence>
<dbReference type="Pfam" id="PF13242">
    <property type="entry name" value="Hydrolase_like"/>
    <property type="match status" value="1"/>
</dbReference>
<dbReference type="InterPro" id="IPR006549">
    <property type="entry name" value="HAD-SF_hydro_IIIA"/>
</dbReference>
<dbReference type="RefSeq" id="WP_318065882.1">
    <property type="nucleotide sequence ID" value="NZ_JAWONS010000280.1"/>
</dbReference>
<keyword evidence="2 7" id="KW-0963">Cytoplasm</keyword>
<evidence type="ECO:0000256" key="4">
    <source>
        <dbReference type="ARBA" id="ARBA00022801"/>
    </source>
</evidence>
<dbReference type="NCBIfam" id="NF006506">
    <property type="entry name" value="PRK08942.1"/>
    <property type="match status" value="1"/>
</dbReference>
<dbReference type="NCBIfam" id="TIGR01656">
    <property type="entry name" value="Histidinol-ppas"/>
    <property type="match status" value="1"/>
</dbReference>
<evidence type="ECO:0000313" key="9">
    <source>
        <dbReference type="Proteomes" id="UP001276854"/>
    </source>
</evidence>
<dbReference type="GO" id="GO:0034200">
    <property type="term" value="F:D-glycero-beta-D-manno-heptose 1,7-bisphosphate 7-phosphatase activity"/>
    <property type="evidence" value="ECO:0007669"/>
    <property type="project" value="UniProtKB-EC"/>
</dbReference>
<dbReference type="SUPFAM" id="SSF56784">
    <property type="entry name" value="HAD-like"/>
    <property type="match status" value="1"/>
</dbReference>
<dbReference type="InterPro" id="IPR006543">
    <property type="entry name" value="Histidinol-phos"/>
</dbReference>
<comment type="subcellular location">
    <subcellularLocation>
        <location evidence="1 7">Cytoplasm</location>
    </subcellularLocation>
</comment>
<evidence type="ECO:0000256" key="7">
    <source>
        <dbReference type="PIRNR" id="PIRNR004682"/>
    </source>
</evidence>
<dbReference type="Gene3D" id="3.40.50.1000">
    <property type="entry name" value="HAD superfamily/HAD-like"/>
    <property type="match status" value="1"/>
</dbReference>
<dbReference type="PIRSF" id="PIRSF004682">
    <property type="entry name" value="GmhB"/>
    <property type="match status" value="1"/>
</dbReference>